<sequence length="178" mass="19980">MDSETSKSRSSLVNSSYNFEFANRRDKSVYKLRPSSSIKPAQAGRWIDEARFPHLTESFIEHTGCNLTELNDEAVDMDYCNGETDEKENPIDEEVVKDDIPSPARSTDFWVLPAPKSPSTGVLAAFSPVPSSKSTKDAKASILKRRKADLEQEGSTDIDQLPSSHKEKQENSKRQRRS</sequence>
<evidence type="ECO:0000256" key="1">
    <source>
        <dbReference type="SAM" id="MobiDB-lite"/>
    </source>
</evidence>
<protein>
    <submittedName>
        <fullName evidence="2">Uncharacterized protein</fullName>
    </submittedName>
</protein>
<gene>
    <name evidence="2" type="ORF">N7476_000710</name>
</gene>
<evidence type="ECO:0000313" key="3">
    <source>
        <dbReference type="Proteomes" id="UP001147746"/>
    </source>
</evidence>
<feature type="compositionally biased region" description="Basic and acidic residues" evidence="1">
    <location>
        <begin position="164"/>
        <end position="178"/>
    </location>
</feature>
<reference evidence="2" key="2">
    <citation type="journal article" date="2023" name="IMA Fungus">
        <title>Comparative genomic study of the Penicillium genus elucidates a diverse pangenome and 15 lateral gene transfer events.</title>
        <authorList>
            <person name="Petersen C."/>
            <person name="Sorensen T."/>
            <person name="Nielsen M.R."/>
            <person name="Sondergaard T.E."/>
            <person name="Sorensen J.L."/>
            <person name="Fitzpatrick D.A."/>
            <person name="Frisvad J.C."/>
            <person name="Nielsen K.L."/>
        </authorList>
    </citation>
    <scope>NUCLEOTIDE SEQUENCE</scope>
    <source>
        <strain evidence="2">IBT 21472</strain>
    </source>
</reference>
<dbReference type="EMBL" id="JAPZBO010000001">
    <property type="protein sequence ID" value="KAJ5330927.1"/>
    <property type="molecule type" value="Genomic_DNA"/>
</dbReference>
<reference evidence="2" key="1">
    <citation type="submission" date="2022-12" db="EMBL/GenBank/DDBJ databases">
        <authorList>
            <person name="Petersen C."/>
        </authorList>
    </citation>
    <scope>NUCLEOTIDE SEQUENCE</scope>
    <source>
        <strain evidence="2">IBT 21472</strain>
    </source>
</reference>
<dbReference type="Proteomes" id="UP001147746">
    <property type="component" value="Unassembled WGS sequence"/>
</dbReference>
<keyword evidence="3" id="KW-1185">Reference proteome</keyword>
<dbReference type="AlphaFoldDB" id="A0A9W9QC42"/>
<feature type="region of interest" description="Disordered" evidence="1">
    <location>
        <begin position="116"/>
        <end position="178"/>
    </location>
</feature>
<evidence type="ECO:0000313" key="2">
    <source>
        <dbReference type="EMBL" id="KAJ5330927.1"/>
    </source>
</evidence>
<accession>A0A9W9QC42</accession>
<organism evidence="2 3">
    <name type="scientific">Penicillium atrosanguineum</name>
    <dbReference type="NCBI Taxonomy" id="1132637"/>
    <lineage>
        <taxon>Eukaryota</taxon>
        <taxon>Fungi</taxon>
        <taxon>Dikarya</taxon>
        <taxon>Ascomycota</taxon>
        <taxon>Pezizomycotina</taxon>
        <taxon>Eurotiomycetes</taxon>
        <taxon>Eurotiomycetidae</taxon>
        <taxon>Eurotiales</taxon>
        <taxon>Aspergillaceae</taxon>
        <taxon>Penicillium</taxon>
    </lineage>
</organism>
<comment type="caution">
    <text evidence="2">The sequence shown here is derived from an EMBL/GenBank/DDBJ whole genome shotgun (WGS) entry which is preliminary data.</text>
</comment>
<proteinExistence type="predicted"/>
<name>A0A9W9QC42_9EURO</name>